<dbReference type="Pfam" id="PF00270">
    <property type="entry name" value="DEAD"/>
    <property type="match status" value="1"/>
</dbReference>
<dbReference type="FunFam" id="3.40.50.300:FF:000466">
    <property type="entry name" value="ATP-dependent DNA helicase"/>
    <property type="match status" value="1"/>
</dbReference>
<dbReference type="GO" id="GO:0016818">
    <property type="term" value="F:hydrolase activity, acting on acid anhydrides, in phosphorus-containing anhydrides"/>
    <property type="evidence" value="ECO:0007669"/>
    <property type="project" value="InterPro"/>
</dbReference>
<dbReference type="GO" id="GO:0003676">
    <property type="term" value="F:nucleic acid binding"/>
    <property type="evidence" value="ECO:0007669"/>
    <property type="project" value="InterPro"/>
</dbReference>
<dbReference type="PANTHER" id="PTHR11472:SF34">
    <property type="entry name" value="REGULATOR OF TELOMERE ELONGATION HELICASE 1"/>
    <property type="match status" value="1"/>
</dbReference>
<dbReference type="SUPFAM" id="SSF52540">
    <property type="entry name" value="P-loop containing nucleoside triphosphate hydrolases"/>
    <property type="match status" value="2"/>
</dbReference>
<feature type="domain" description="Helicase ATP-binding" evidence="6">
    <location>
        <begin position="15"/>
        <end position="301"/>
    </location>
</feature>
<gene>
    <name evidence="7" type="ORF">Tel_10665</name>
</gene>
<dbReference type="GO" id="GO:0003678">
    <property type="term" value="F:DNA helicase activity"/>
    <property type="evidence" value="ECO:0007669"/>
    <property type="project" value="TreeGrafter"/>
</dbReference>
<dbReference type="PANTHER" id="PTHR11472">
    <property type="entry name" value="DNA REPAIR DEAD HELICASE RAD3/XP-D SUBFAMILY MEMBER"/>
    <property type="match status" value="1"/>
</dbReference>
<proteinExistence type="inferred from homology"/>
<evidence type="ECO:0000256" key="4">
    <source>
        <dbReference type="ARBA" id="ARBA00038058"/>
    </source>
</evidence>
<dbReference type="InterPro" id="IPR014013">
    <property type="entry name" value="Helic_SF1/SF2_ATP-bd_DinG/Rad3"/>
</dbReference>
<evidence type="ECO:0000256" key="1">
    <source>
        <dbReference type="ARBA" id="ARBA00022741"/>
    </source>
</evidence>
<evidence type="ECO:0000256" key="2">
    <source>
        <dbReference type="ARBA" id="ARBA00022801"/>
    </source>
</evidence>
<dbReference type="AlphaFoldDB" id="A0A0S2TEK0"/>
<keyword evidence="5" id="KW-0175">Coiled coil</keyword>
<dbReference type="EMBL" id="CP013099">
    <property type="protein sequence ID" value="ALP53562.1"/>
    <property type="molecule type" value="Genomic_DNA"/>
</dbReference>
<evidence type="ECO:0000256" key="3">
    <source>
        <dbReference type="ARBA" id="ARBA00022840"/>
    </source>
</evidence>
<dbReference type="InterPro" id="IPR006555">
    <property type="entry name" value="ATP-dep_Helicase_C"/>
</dbReference>
<dbReference type="InterPro" id="IPR045028">
    <property type="entry name" value="DinG/Rad3-like"/>
</dbReference>
<dbReference type="Pfam" id="PF13307">
    <property type="entry name" value="Helicase_C_2"/>
    <property type="match status" value="1"/>
</dbReference>
<dbReference type="KEGG" id="tee:Tel_10665"/>
<evidence type="ECO:0000259" key="6">
    <source>
        <dbReference type="PROSITE" id="PS51193"/>
    </source>
</evidence>
<feature type="coiled-coil region" evidence="5">
    <location>
        <begin position="307"/>
        <end position="334"/>
    </location>
</feature>
<accession>A0A0S2TEK0</accession>
<keyword evidence="1" id="KW-0547">Nucleotide-binding</keyword>
<keyword evidence="3" id="KW-0067">ATP-binding</keyword>
<dbReference type="SMART" id="SM00491">
    <property type="entry name" value="HELICc2"/>
    <property type="match status" value="1"/>
</dbReference>
<keyword evidence="2" id="KW-0378">Hydrolase</keyword>
<dbReference type="GO" id="GO:0006281">
    <property type="term" value="P:DNA repair"/>
    <property type="evidence" value="ECO:0007669"/>
    <property type="project" value="TreeGrafter"/>
</dbReference>
<keyword evidence="8" id="KW-1185">Reference proteome</keyword>
<dbReference type="Proteomes" id="UP000055136">
    <property type="component" value="Chromosome"/>
</dbReference>
<comment type="similarity">
    <text evidence="4">Belongs to the helicase family. DinG subfamily.</text>
</comment>
<name>A0A0S2TEK0_9GAMM</name>
<keyword evidence="7" id="KW-0347">Helicase</keyword>
<dbReference type="GO" id="GO:0005524">
    <property type="term" value="F:ATP binding"/>
    <property type="evidence" value="ECO:0007669"/>
    <property type="project" value="UniProtKB-KW"/>
</dbReference>
<dbReference type="InterPro" id="IPR027417">
    <property type="entry name" value="P-loop_NTPase"/>
</dbReference>
<sequence>MSFQTAAEVLGAEGAMARCIEGFQPRAQQQEMAAAVEQAMRDEQTLVCEAGTGTGKTFAYLVPALLSGQTVIISTGTKNLQDQLFQKDLPLVRKALEMPLQTALLKGRSNYLCLYRLQVTEQEGRLASRELVHQLRRVREWAGRTDSGDITEFMDIGEDSPLWPMVTSTVDNCLGAECPSFNDCHVMRARREAAGADVVVINHHLLLADMVLREDGFGELLPTANAYIIDEAHQLPEIATHFFGQTLSGRQLFELAKDALAEFHSSAADSAALSTAADKLDYAVRDFRLALGNDSSQRQPWARLRAESKVAEQLQGLENALQALQQQLEPVAERSKGLENCLERCETQLGRLALFNAEETPDQVYWVDIYSRSFVLCCTPLNVAEPFQKRMQEQRAAWVFTSATLAVNGRFDHYADQLGLTEVRTALWDSPFDFRSHALLYAPPDMPPPNSPSYVEAVMEAAVPVLEASRGRAFLLFTSHRALKQAAALLQGRCDYPLLVQGDYPRNELLRRFREQGNAVLLGTGSFWEGVDVRGEALSCVIIDKLPFAAPDDPVLQARADALRARGGNPFMELQVPRAVIALKQGVGRLIRDIDDRGVMVLCDPRLIDKPYGQVFLNSLPPMLRTRKLELVQRFFAAQAKSDIGETVAPDALPG</sequence>
<dbReference type="Gene3D" id="3.40.50.300">
    <property type="entry name" value="P-loop containing nucleotide triphosphate hydrolases"/>
    <property type="match status" value="2"/>
</dbReference>
<reference evidence="7" key="1">
    <citation type="submission" date="2015-10" db="EMBL/GenBank/DDBJ databases">
        <title>Description of Candidatus Tenderia electrophaga gen. nov, sp. nov., an Uncultivated Electroautotroph from a Biocathode Enrichment.</title>
        <authorList>
            <person name="Eddie B.J."/>
            <person name="Malanoski A.P."/>
            <person name="Wang Z."/>
            <person name="Hall R.J."/>
            <person name="Oh S.D."/>
            <person name="Heiner C."/>
            <person name="Lin B."/>
            <person name="Strycharz-Glaven S.M."/>
        </authorList>
    </citation>
    <scope>NUCLEOTIDE SEQUENCE [LARGE SCALE GENOMIC DNA]</scope>
    <source>
        <strain evidence="7">NRL1</strain>
    </source>
</reference>
<evidence type="ECO:0000256" key="5">
    <source>
        <dbReference type="SAM" id="Coils"/>
    </source>
</evidence>
<dbReference type="InterPro" id="IPR011545">
    <property type="entry name" value="DEAD/DEAH_box_helicase_dom"/>
</dbReference>
<organism evidence="7 8">
    <name type="scientific">Candidatus Tenderia electrophaga</name>
    <dbReference type="NCBI Taxonomy" id="1748243"/>
    <lineage>
        <taxon>Bacteria</taxon>
        <taxon>Pseudomonadati</taxon>
        <taxon>Pseudomonadota</taxon>
        <taxon>Gammaproteobacteria</taxon>
        <taxon>Candidatus Tenderiales</taxon>
        <taxon>Candidatus Tenderiaceae</taxon>
        <taxon>Candidatus Tenderia</taxon>
    </lineage>
</organism>
<dbReference type="STRING" id="1748243.Tel_10665"/>
<dbReference type="PROSITE" id="PS51193">
    <property type="entry name" value="HELICASE_ATP_BIND_2"/>
    <property type="match status" value="1"/>
</dbReference>
<protein>
    <submittedName>
        <fullName evidence="7">Helicase</fullName>
    </submittedName>
</protein>
<evidence type="ECO:0000313" key="8">
    <source>
        <dbReference type="Proteomes" id="UP000055136"/>
    </source>
</evidence>
<evidence type="ECO:0000313" key="7">
    <source>
        <dbReference type="EMBL" id="ALP53562.1"/>
    </source>
</evidence>